<keyword evidence="1" id="KW-0472">Membrane</keyword>
<dbReference type="EMBL" id="JACHBX010000003">
    <property type="protein sequence ID" value="MBB6134968.1"/>
    <property type="molecule type" value="Genomic_DNA"/>
</dbReference>
<gene>
    <name evidence="2" type="ORF">HD842_003126</name>
</gene>
<name>A0A7X0CFB6_9BURK</name>
<keyword evidence="1" id="KW-1133">Transmembrane helix</keyword>
<feature type="transmembrane region" description="Helical" evidence="1">
    <location>
        <begin position="137"/>
        <end position="158"/>
    </location>
</feature>
<accession>A0A7X0CFB6</accession>
<organism evidence="2 3">
    <name type="scientific">Massilia aurea</name>
    <dbReference type="NCBI Taxonomy" id="373040"/>
    <lineage>
        <taxon>Bacteria</taxon>
        <taxon>Pseudomonadati</taxon>
        <taxon>Pseudomonadota</taxon>
        <taxon>Betaproteobacteria</taxon>
        <taxon>Burkholderiales</taxon>
        <taxon>Oxalobacteraceae</taxon>
        <taxon>Telluria group</taxon>
        <taxon>Massilia</taxon>
    </lineage>
</organism>
<keyword evidence="3" id="KW-1185">Reference proteome</keyword>
<sequence>MPDFRLSGSPRSVVHFLGTIIICLLCAHAAGLVLRLGFGHDVAHGLVPLFDVDAEGNVPTFFSVCLGLCSAALFALIALDAKNRGDRDAVYWTVLAVGFLFLSYDECFQVHEKMTGPMRAMLGGSDPANGAQLGLMYYSWVVPGLIGAFAASLFFLKFMLRLPAATRRRMILAACLFLGGCLGMELINGSVMESQGDSLLYNVLVMVEEGLEMTGMATLIYAMTSHIAASCDKFEINLHAAETAMSQQAATVQQVAPVQYT</sequence>
<evidence type="ECO:0000256" key="1">
    <source>
        <dbReference type="SAM" id="Phobius"/>
    </source>
</evidence>
<feature type="transmembrane region" description="Helical" evidence="1">
    <location>
        <begin position="12"/>
        <end position="38"/>
    </location>
</feature>
<feature type="transmembrane region" description="Helical" evidence="1">
    <location>
        <begin position="170"/>
        <end position="187"/>
    </location>
</feature>
<dbReference type="Proteomes" id="UP000540787">
    <property type="component" value="Unassembled WGS sequence"/>
</dbReference>
<feature type="transmembrane region" description="Helical" evidence="1">
    <location>
        <begin position="58"/>
        <end position="77"/>
    </location>
</feature>
<reference evidence="2 3" key="1">
    <citation type="submission" date="2020-08" db="EMBL/GenBank/DDBJ databases">
        <title>The Agave Microbiome: Exploring the role of microbial communities in plant adaptations to desert environments.</title>
        <authorList>
            <person name="Partida-Martinez L.P."/>
        </authorList>
    </citation>
    <scope>NUCLEOTIDE SEQUENCE [LARGE SCALE GENOMIC DNA]</scope>
    <source>
        <strain evidence="2 3">AT3.2</strain>
    </source>
</reference>
<proteinExistence type="predicted"/>
<dbReference type="AlphaFoldDB" id="A0A7X0CFB6"/>
<comment type="caution">
    <text evidence="2">The sequence shown here is derived from an EMBL/GenBank/DDBJ whole genome shotgun (WGS) entry which is preliminary data.</text>
</comment>
<keyword evidence="1" id="KW-0812">Transmembrane</keyword>
<evidence type="ECO:0000313" key="2">
    <source>
        <dbReference type="EMBL" id="MBB6134968.1"/>
    </source>
</evidence>
<dbReference type="RefSeq" id="WP_183555626.1">
    <property type="nucleotide sequence ID" value="NZ_JACHBX010000003.1"/>
</dbReference>
<protein>
    <submittedName>
        <fullName evidence="2">Uncharacterized protein</fullName>
    </submittedName>
</protein>
<evidence type="ECO:0000313" key="3">
    <source>
        <dbReference type="Proteomes" id="UP000540787"/>
    </source>
</evidence>
<feature type="transmembrane region" description="Helical" evidence="1">
    <location>
        <begin position="89"/>
        <end position="104"/>
    </location>
</feature>